<organism evidence="2 3">
    <name type="scientific">Dovyalis caffra</name>
    <dbReference type="NCBI Taxonomy" id="77055"/>
    <lineage>
        <taxon>Eukaryota</taxon>
        <taxon>Viridiplantae</taxon>
        <taxon>Streptophyta</taxon>
        <taxon>Embryophyta</taxon>
        <taxon>Tracheophyta</taxon>
        <taxon>Spermatophyta</taxon>
        <taxon>Magnoliopsida</taxon>
        <taxon>eudicotyledons</taxon>
        <taxon>Gunneridae</taxon>
        <taxon>Pentapetalae</taxon>
        <taxon>rosids</taxon>
        <taxon>fabids</taxon>
        <taxon>Malpighiales</taxon>
        <taxon>Salicaceae</taxon>
        <taxon>Flacourtieae</taxon>
        <taxon>Dovyalis</taxon>
    </lineage>
</organism>
<evidence type="ECO:0000313" key="3">
    <source>
        <dbReference type="Proteomes" id="UP001314170"/>
    </source>
</evidence>
<feature type="region of interest" description="Disordered" evidence="1">
    <location>
        <begin position="49"/>
        <end position="70"/>
    </location>
</feature>
<name>A0AAV1QLT5_9ROSI</name>
<proteinExistence type="predicted"/>
<accession>A0AAV1QLT5</accession>
<gene>
    <name evidence="2" type="ORF">DCAF_LOCUS50</name>
</gene>
<sequence length="133" mass="15345">TKKKKWQETFYFDRGNNHVENRAGILYNDTRRPIERDVAQLGSALVLERGSPKPDVVGSNPTERDSESADPITGQLFFKEIVKKIVPFSILEEQRPTNTLTLTYDSKTLIAHNISNEKKRKEERTEADRSRLE</sequence>
<reference evidence="2 3" key="1">
    <citation type="submission" date="2024-01" db="EMBL/GenBank/DDBJ databases">
        <authorList>
            <person name="Waweru B."/>
        </authorList>
    </citation>
    <scope>NUCLEOTIDE SEQUENCE [LARGE SCALE GENOMIC DNA]</scope>
</reference>
<protein>
    <submittedName>
        <fullName evidence="2">Uncharacterized protein</fullName>
    </submittedName>
</protein>
<keyword evidence="3" id="KW-1185">Reference proteome</keyword>
<evidence type="ECO:0000313" key="2">
    <source>
        <dbReference type="EMBL" id="CAK7322441.1"/>
    </source>
</evidence>
<feature type="non-terminal residue" evidence="2">
    <location>
        <position position="1"/>
    </location>
</feature>
<comment type="caution">
    <text evidence="2">The sequence shown here is derived from an EMBL/GenBank/DDBJ whole genome shotgun (WGS) entry which is preliminary data.</text>
</comment>
<dbReference type="Proteomes" id="UP001314170">
    <property type="component" value="Unassembled WGS sequence"/>
</dbReference>
<dbReference type="AlphaFoldDB" id="A0AAV1QLT5"/>
<dbReference type="EMBL" id="CAWUPB010000002">
    <property type="protein sequence ID" value="CAK7322441.1"/>
    <property type="molecule type" value="Genomic_DNA"/>
</dbReference>
<evidence type="ECO:0000256" key="1">
    <source>
        <dbReference type="SAM" id="MobiDB-lite"/>
    </source>
</evidence>